<evidence type="ECO:0000313" key="3">
    <source>
        <dbReference type="Proteomes" id="UP001652394"/>
    </source>
</evidence>
<keyword evidence="1" id="KW-1133">Transmembrane helix</keyword>
<proteinExistence type="predicted"/>
<dbReference type="RefSeq" id="WP_059068317.1">
    <property type="nucleotide sequence ID" value="NZ_JAOQJX010000025.1"/>
</dbReference>
<keyword evidence="3" id="KW-1185">Reference proteome</keyword>
<reference evidence="2 3" key="1">
    <citation type="journal article" date="2021" name="ISME Commun">
        <title>Automated analysis of genomic sequences facilitates high-throughput and comprehensive description of bacteria.</title>
        <authorList>
            <person name="Hitch T.C.A."/>
        </authorList>
    </citation>
    <scope>NUCLEOTIDE SEQUENCE [LARGE SCALE GENOMIC DNA]</scope>
    <source>
        <strain evidence="2 3">H2_18</strain>
    </source>
</reference>
<sequence>MNKKRVKRALWIAIPLAVVIMGISYQRYVRNHTFRLSGEGRRKHEQIQPVHKTVKVTGTSDTDVVFTDIESQETYTIGYITPGSGGTIQLERGKWYIVEGDGKLTVRPVNVRIE</sequence>
<keyword evidence="1" id="KW-0812">Transmembrane</keyword>
<organism evidence="2 3">
    <name type="scientific">Faecalicatena acetigenes</name>
    <dbReference type="NCBI Taxonomy" id="2981790"/>
    <lineage>
        <taxon>Bacteria</taxon>
        <taxon>Bacillati</taxon>
        <taxon>Bacillota</taxon>
        <taxon>Clostridia</taxon>
        <taxon>Lachnospirales</taxon>
        <taxon>Lachnospiraceae</taxon>
        <taxon>Faecalicatena</taxon>
    </lineage>
</organism>
<keyword evidence="1" id="KW-0472">Membrane</keyword>
<accession>A0ABT2TFE6</accession>
<evidence type="ECO:0000313" key="2">
    <source>
        <dbReference type="EMBL" id="MCU6748527.1"/>
    </source>
</evidence>
<protein>
    <submittedName>
        <fullName evidence="2">Uncharacterized protein</fullName>
    </submittedName>
</protein>
<comment type="caution">
    <text evidence="2">The sequence shown here is derived from an EMBL/GenBank/DDBJ whole genome shotgun (WGS) entry which is preliminary data.</text>
</comment>
<dbReference type="EMBL" id="JAOQJX010000025">
    <property type="protein sequence ID" value="MCU6748527.1"/>
    <property type="molecule type" value="Genomic_DNA"/>
</dbReference>
<feature type="transmembrane region" description="Helical" evidence="1">
    <location>
        <begin position="9"/>
        <end position="28"/>
    </location>
</feature>
<gene>
    <name evidence="2" type="ORF">OCV51_12830</name>
</gene>
<dbReference type="Proteomes" id="UP001652394">
    <property type="component" value="Unassembled WGS sequence"/>
</dbReference>
<evidence type="ECO:0000256" key="1">
    <source>
        <dbReference type="SAM" id="Phobius"/>
    </source>
</evidence>
<name>A0ABT2TFE6_9FIRM</name>